<protein>
    <recommendedName>
        <fullName evidence="4">Transmembrane protein</fullName>
    </recommendedName>
</protein>
<dbReference type="Gramene" id="mRNA:MD05G0198400">
    <property type="protein sequence ID" value="mRNA:MD05G0198400"/>
    <property type="gene ID" value="MD05G0198400"/>
</dbReference>
<evidence type="ECO:0008006" key="4">
    <source>
        <dbReference type="Google" id="ProtNLM"/>
    </source>
</evidence>
<keyword evidence="3" id="KW-1185">Reference proteome</keyword>
<feature type="signal peptide" evidence="1">
    <location>
        <begin position="1"/>
        <end position="28"/>
    </location>
</feature>
<keyword evidence="1" id="KW-0732">Signal</keyword>
<gene>
    <name evidence="2" type="ORF">DVH24_010933</name>
</gene>
<evidence type="ECO:0000256" key="1">
    <source>
        <dbReference type="SAM" id="SignalP"/>
    </source>
</evidence>
<dbReference type="Proteomes" id="UP000290289">
    <property type="component" value="Chromosome 5"/>
</dbReference>
<evidence type="ECO:0000313" key="2">
    <source>
        <dbReference type="EMBL" id="RXH98608.1"/>
    </source>
</evidence>
<accession>A0A498JS59</accession>
<dbReference type="AlphaFoldDB" id="A0A498JS59"/>
<proteinExistence type="predicted"/>
<evidence type="ECO:0000313" key="3">
    <source>
        <dbReference type="Proteomes" id="UP000290289"/>
    </source>
</evidence>
<comment type="caution">
    <text evidence="2">The sequence shown here is derived from an EMBL/GenBank/DDBJ whole genome shotgun (WGS) entry which is preliminary data.</text>
</comment>
<sequence>MVHNHKACGVYMIPFFLLLLFSSKLVFANVSEHPVHRKLMISRSHLQMEISLARKVQSIDVPIGSKPPGIGREAP</sequence>
<dbReference type="EMBL" id="RDQH01000331">
    <property type="protein sequence ID" value="RXH98608.1"/>
    <property type="molecule type" value="Genomic_DNA"/>
</dbReference>
<reference evidence="2 3" key="1">
    <citation type="submission" date="2018-10" db="EMBL/GenBank/DDBJ databases">
        <title>A high-quality apple genome assembly.</title>
        <authorList>
            <person name="Hu J."/>
        </authorList>
    </citation>
    <scope>NUCLEOTIDE SEQUENCE [LARGE SCALE GENOMIC DNA]</scope>
    <source>
        <strain evidence="3">cv. HFTH1</strain>
        <tissue evidence="2">Young leaf</tissue>
    </source>
</reference>
<organism evidence="2 3">
    <name type="scientific">Malus domestica</name>
    <name type="common">Apple</name>
    <name type="synonym">Pyrus malus</name>
    <dbReference type="NCBI Taxonomy" id="3750"/>
    <lineage>
        <taxon>Eukaryota</taxon>
        <taxon>Viridiplantae</taxon>
        <taxon>Streptophyta</taxon>
        <taxon>Embryophyta</taxon>
        <taxon>Tracheophyta</taxon>
        <taxon>Spermatophyta</taxon>
        <taxon>Magnoliopsida</taxon>
        <taxon>eudicotyledons</taxon>
        <taxon>Gunneridae</taxon>
        <taxon>Pentapetalae</taxon>
        <taxon>rosids</taxon>
        <taxon>fabids</taxon>
        <taxon>Rosales</taxon>
        <taxon>Rosaceae</taxon>
        <taxon>Amygdaloideae</taxon>
        <taxon>Maleae</taxon>
        <taxon>Malus</taxon>
    </lineage>
</organism>
<feature type="chain" id="PRO_5019711176" description="Transmembrane protein" evidence="1">
    <location>
        <begin position="29"/>
        <end position="75"/>
    </location>
</feature>
<name>A0A498JS59_MALDO</name>